<sequence>MGIDVVGRLMGFWEEFEDIDETDALSPGVNGLCGSVLFIFWIMSTSAFFTKINFSDVQQILNDQILDMIHMIKFPKLKTRLSRRYVSMSLFFKK</sequence>
<evidence type="ECO:0000256" key="1">
    <source>
        <dbReference type="SAM" id="Phobius"/>
    </source>
</evidence>
<comment type="caution">
    <text evidence="2">The sequence shown here is derived from an EMBL/GenBank/DDBJ whole genome shotgun (WGS) entry which is preliminary data.</text>
</comment>
<keyword evidence="1" id="KW-1133">Transmembrane helix</keyword>
<keyword evidence="3" id="KW-1185">Reference proteome</keyword>
<dbReference type="EMBL" id="REGN01001577">
    <property type="protein sequence ID" value="RNA33809.1"/>
    <property type="molecule type" value="Genomic_DNA"/>
</dbReference>
<gene>
    <name evidence="2" type="ORF">BpHYR1_008958</name>
</gene>
<proteinExistence type="predicted"/>
<keyword evidence="1" id="KW-0812">Transmembrane</keyword>
<evidence type="ECO:0000313" key="2">
    <source>
        <dbReference type="EMBL" id="RNA33809.1"/>
    </source>
</evidence>
<name>A0A3M7SDJ2_BRAPC</name>
<organism evidence="2 3">
    <name type="scientific">Brachionus plicatilis</name>
    <name type="common">Marine rotifer</name>
    <name type="synonym">Brachionus muelleri</name>
    <dbReference type="NCBI Taxonomy" id="10195"/>
    <lineage>
        <taxon>Eukaryota</taxon>
        <taxon>Metazoa</taxon>
        <taxon>Spiralia</taxon>
        <taxon>Gnathifera</taxon>
        <taxon>Rotifera</taxon>
        <taxon>Eurotatoria</taxon>
        <taxon>Monogononta</taxon>
        <taxon>Pseudotrocha</taxon>
        <taxon>Ploima</taxon>
        <taxon>Brachionidae</taxon>
        <taxon>Brachionus</taxon>
    </lineage>
</organism>
<accession>A0A3M7SDJ2</accession>
<reference evidence="2 3" key="1">
    <citation type="journal article" date="2018" name="Sci. Rep.">
        <title>Genomic signatures of local adaptation to the degree of environmental predictability in rotifers.</title>
        <authorList>
            <person name="Franch-Gras L."/>
            <person name="Hahn C."/>
            <person name="Garcia-Roger E.M."/>
            <person name="Carmona M.J."/>
            <person name="Serra M."/>
            <person name="Gomez A."/>
        </authorList>
    </citation>
    <scope>NUCLEOTIDE SEQUENCE [LARGE SCALE GENOMIC DNA]</scope>
    <source>
        <strain evidence="2">HYR1</strain>
    </source>
</reference>
<dbReference type="AlphaFoldDB" id="A0A3M7SDJ2"/>
<protein>
    <submittedName>
        <fullName evidence="2">Uncharacterized protein</fullName>
    </submittedName>
</protein>
<dbReference type="Proteomes" id="UP000276133">
    <property type="component" value="Unassembled WGS sequence"/>
</dbReference>
<evidence type="ECO:0000313" key="3">
    <source>
        <dbReference type="Proteomes" id="UP000276133"/>
    </source>
</evidence>
<feature type="transmembrane region" description="Helical" evidence="1">
    <location>
        <begin position="29"/>
        <end position="49"/>
    </location>
</feature>
<keyword evidence="1" id="KW-0472">Membrane</keyword>